<reference evidence="7 8" key="1">
    <citation type="journal article" date="2024" name="Anaerobe">
        <title>The identification of Finegoldia dalianensis sp. nov., isolated from the pus of a patient with skin abscess and genomic analysis of the strains belonging to Finegoldia genus.</title>
        <authorList>
            <person name="Li Y."/>
            <person name="Wang Y."/>
            <person name="Xiao D."/>
            <person name="Wang J."/>
            <person name="Jin D."/>
        </authorList>
    </citation>
    <scope>NUCLEOTIDE SEQUENCE [LARGE SCALE GENOMIC DNA]</scope>
    <source>
        <strain evidence="7 8">LY240594</strain>
    </source>
</reference>
<evidence type="ECO:0000256" key="5">
    <source>
        <dbReference type="ARBA" id="ARBA00022989"/>
    </source>
</evidence>
<evidence type="ECO:0000313" key="8">
    <source>
        <dbReference type="Proteomes" id="UP001634413"/>
    </source>
</evidence>
<keyword evidence="5" id="KW-1133">Transmembrane helix</keyword>
<dbReference type="Gene3D" id="3.40.50.300">
    <property type="entry name" value="P-loop containing nucleotide triphosphate hydrolases"/>
    <property type="match status" value="1"/>
</dbReference>
<dbReference type="CDD" id="cd01127">
    <property type="entry name" value="TrwB_TraG_TraD_VirD4"/>
    <property type="match status" value="1"/>
</dbReference>
<keyword evidence="8" id="KW-1185">Reference proteome</keyword>
<accession>A0ABW9KCJ9</accession>
<dbReference type="Proteomes" id="UP001634413">
    <property type="component" value="Unassembled WGS sequence"/>
</dbReference>
<evidence type="ECO:0000256" key="4">
    <source>
        <dbReference type="ARBA" id="ARBA00022692"/>
    </source>
</evidence>
<dbReference type="RefSeq" id="WP_412701601.1">
    <property type="nucleotide sequence ID" value="NZ_JBDLBQ010000004.1"/>
</dbReference>
<dbReference type="PANTHER" id="PTHR37937:SF1">
    <property type="entry name" value="CONJUGATIVE TRANSFER: DNA TRANSPORT"/>
    <property type="match status" value="1"/>
</dbReference>
<dbReference type="EMBL" id="JBDLBQ010000004">
    <property type="protein sequence ID" value="MFN2102288.1"/>
    <property type="molecule type" value="Genomic_DNA"/>
</dbReference>
<dbReference type="SUPFAM" id="SSF52540">
    <property type="entry name" value="P-loop containing nucleoside triphosphate hydrolases"/>
    <property type="match status" value="1"/>
</dbReference>
<dbReference type="InterPro" id="IPR051539">
    <property type="entry name" value="T4SS-coupling_protein"/>
</dbReference>
<dbReference type="PANTHER" id="PTHR37937">
    <property type="entry name" value="CONJUGATIVE TRANSFER: DNA TRANSPORT"/>
    <property type="match status" value="1"/>
</dbReference>
<comment type="similarity">
    <text evidence="2">Belongs to the VirD4/TraG family.</text>
</comment>
<organism evidence="7 8">
    <name type="scientific">Finegoldia dalianensis</name>
    <dbReference type="NCBI Taxonomy" id="3145239"/>
    <lineage>
        <taxon>Bacteria</taxon>
        <taxon>Bacillati</taxon>
        <taxon>Bacillota</taxon>
        <taxon>Tissierellia</taxon>
        <taxon>Tissierellales</taxon>
        <taxon>Peptoniphilaceae</taxon>
        <taxon>Finegoldia</taxon>
    </lineage>
</organism>
<comment type="caution">
    <text evidence="7">The sequence shown here is derived from an EMBL/GenBank/DDBJ whole genome shotgun (WGS) entry which is preliminary data.</text>
</comment>
<dbReference type="NCBIfam" id="NF045973">
    <property type="entry name" value="conju_CD1115"/>
    <property type="match status" value="1"/>
</dbReference>
<keyword evidence="3" id="KW-1003">Cell membrane</keyword>
<sequence>MIEKILKDIKGLFKVQDKAKFLKQNIPYLAFFYVGNIFSHHIRAYTGGDVIDKIFQGILELNTMSFIPSIHLTDILIGIGVAALIKFIVYSKGKNAKKFRQGKEYGSARWGTRKDIEPYMDEKFQNNILLTQTERLTMNGRPANPKYARNKNVLVIGGSGSGKTRFYVKPNLMQMHSSYCVTDPKGTIVLECGKMLEDNGYEIKILNTINFKKSMKYNPFAYIRSEKDILKLVQTIIANTKGEGEKAGEDFWVKAEKLYYTALIGYIWYEAPREEKNFATLLDMIDASEVREDDETYMNPIDRLFEALEKKEPTHFAVKQYKKYKLAAGKTAKSILISCGARLAPFDIQELRDLMCEDELELDTLGDRKTALFVIISDTDDTFNFVVSIMYSQLFNLLCDKADDVYGGRLPVHVRCLLDEFANIGLIPKFEKLIATIRSREISASIILQAQSQLKAIYKDNADTIVGNCDSTLFLGGKEKTTLKELSETLGKETIDLYNTSETRSNQKSFGLNYQKTGKELMSQDEITVMDGGKCIFQLRGVRPFLSDKFDITKHKNYKLLEDYDKKNLFDIESYMKRKGKAKLNRETVITRVQ</sequence>
<gene>
    <name evidence="7" type="ORF">ABDJ34_05150</name>
</gene>
<evidence type="ECO:0000256" key="2">
    <source>
        <dbReference type="ARBA" id="ARBA00008806"/>
    </source>
</evidence>
<comment type="subcellular location">
    <subcellularLocation>
        <location evidence="1">Cell membrane</location>
        <topology evidence="1">Multi-pass membrane protein</topology>
    </subcellularLocation>
</comment>
<dbReference type="Pfam" id="PF02534">
    <property type="entry name" value="T4SS-DNA_transf"/>
    <property type="match status" value="1"/>
</dbReference>
<evidence type="ECO:0000256" key="3">
    <source>
        <dbReference type="ARBA" id="ARBA00022475"/>
    </source>
</evidence>
<protein>
    <submittedName>
        <fullName evidence="7">Type IV secretory system conjugative DNA transfer family protein</fullName>
    </submittedName>
</protein>
<evidence type="ECO:0000256" key="1">
    <source>
        <dbReference type="ARBA" id="ARBA00004651"/>
    </source>
</evidence>
<dbReference type="InterPro" id="IPR027417">
    <property type="entry name" value="P-loop_NTPase"/>
</dbReference>
<keyword evidence="4" id="KW-0812">Transmembrane</keyword>
<dbReference type="InterPro" id="IPR003688">
    <property type="entry name" value="TraG/VirD4"/>
</dbReference>
<evidence type="ECO:0000256" key="6">
    <source>
        <dbReference type="ARBA" id="ARBA00023136"/>
    </source>
</evidence>
<name>A0ABW9KCJ9_9FIRM</name>
<keyword evidence="6" id="KW-0472">Membrane</keyword>
<evidence type="ECO:0000313" key="7">
    <source>
        <dbReference type="EMBL" id="MFN2102288.1"/>
    </source>
</evidence>
<proteinExistence type="inferred from homology"/>